<dbReference type="RefSeq" id="WP_003896139.1">
    <property type="nucleotide sequence ID" value="NZ_CP027541.1"/>
</dbReference>
<dbReference type="SUPFAM" id="SSF53335">
    <property type="entry name" value="S-adenosyl-L-methionine-dependent methyltransferases"/>
    <property type="match status" value="1"/>
</dbReference>
<organism evidence="1 2">
    <name type="scientific">Mycolicibacterium smegmatis (strain MKD8)</name>
    <name type="common">Mycobacterium smegmatis</name>
    <dbReference type="NCBI Taxonomy" id="1214915"/>
    <lineage>
        <taxon>Bacteria</taxon>
        <taxon>Bacillati</taxon>
        <taxon>Actinomycetota</taxon>
        <taxon>Actinomycetes</taxon>
        <taxon>Mycobacteriales</taxon>
        <taxon>Mycobacteriaceae</taxon>
        <taxon>Mycolicibacterium</taxon>
    </lineage>
</organism>
<gene>
    <name evidence="1" type="ORF">D806_046450</name>
</gene>
<dbReference type="AlphaFoldDB" id="A0A2U9PV16"/>
<protein>
    <submittedName>
        <fullName evidence="1">Uncharacterized protein</fullName>
    </submittedName>
</protein>
<dbReference type="Gene3D" id="3.40.50.150">
    <property type="entry name" value="Vaccinia Virus protein VP39"/>
    <property type="match status" value="1"/>
</dbReference>
<reference evidence="1 2" key="1">
    <citation type="journal article" date="2013" name="Genome Announc.">
        <title>Draft genome sequence of MKD8, a conjugal recipient Mycobacterium smegmatis strain.</title>
        <authorList>
            <person name="Gray T.A."/>
            <person name="Palumbo M.J."/>
            <person name="Derbyshire K.M."/>
        </authorList>
    </citation>
    <scope>NUCLEOTIDE SEQUENCE [LARGE SCALE GENOMIC DNA]</scope>
    <source>
        <strain evidence="1 2">MKD8</strain>
    </source>
</reference>
<name>A0A2U9PV16_MYCSE</name>
<sequence length="190" mass="21780">MLRALGALRQKTDYRRWAEPRNIYSSWESRTQRAAELIPDGSRVIEFGAAKRVLERHLDPSCTYVPSDIVDRGPGTIVADLNDRPLPDFAPGTYDVAVFMGVLEYIQDLPALVDWLAERFPKCVVSYACARDDAHSLRALREKAVRLQHGWMNSYTGDQLRSEFTARGYAVTHEESWENQQMFVFSQLPR</sequence>
<dbReference type="Pfam" id="PF13489">
    <property type="entry name" value="Methyltransf_23"/>
    <property type="match status" value="1"/>
</dbReference>
<evidence type="ECO:0000313" key="2">
    <source>
        <dbReference type="Proteomes" id="UP000011200"/>
    </source>
</evidence>
<dbReference type="InterPro" id="IPR029063">
    <property type="entry name" value="SAM-dependent_MTases_sf"/>
</dbReference>
<evidence type="ECO:0000313" key="1">
    <source>
        <dbReference type="EMBL" id="AWT55603.1"/>
    </source>
</evidence>
<dbReference type="EMBL" id="CP027541">
    <property type="protein sequence ID" value="AWT55603.1"/>
    <property type="molecule type" value="Genomic_DNA"/>
</dbReference>
<reference evidence="2" key="2">
    <citation type="submission" date="2018-03" db="EMBL/GenBank/DDBJ databases">
        <authorList>
            <person name="Derbyshire K."/>
            <person name="Gray T.A."/>
            <person name="Champion M."/>
        </authorList>
    </citation>
    <scope>NUCLEOTIDE SEQUENCE [LARGE SCALE GENOMIC DNA]</scope>
    <source>
        <strain evidence="2">MKD8</strain>
    </source>
</reference>
<accession>A0A2U9PV16</accession>
<dbReference type="Proteomes" id="UP000011200">
    <property type="component" value="Chromosome"/>
</dbReference>
<dbReference type="GeneID" id="93459423"/>
<proteinExistence type="predicted"/>